<evidence type="ECO:0000313" key="1">
    <source>
        <dbReference type="EMBL" id="CAH2065727.1"/>
    </source>
</evidence>
<dbReference type="EMBL" id="OW152816">
    <property type="protein sequence ID" value="CAH2065727.1"/>
    <property type="molecule type" value="Genomic_DNA"/>
</dbReference>
<sequence length="86" mass="9800">MEWDQKKNICDRVNELKVLNDTLKKENFAKERQVPTKDAVVMTEESAPVTACGEVVPAQERAETNGHHQLDVKQKASNRLTYSFIV</sequence>
<accession>A0ABN8IVQ0</accession>
<dbReference type="Proteomes" id="UP000837857">
    <property type="component" value="Chromosome 4"/>
</dbReference>
<feature type="non-terminal residue" evidence="1">
    <location>
        <position position="1"/>
    </location>
</feature>
<organism evidence="1 2">
    <name type="scientific">Iphiclides podalirius</name>
    <name type="common">scarce swallowtail</name>
    <dbReference type="NCBI Taxonomy" id="110791"/>
    <lineage>
        <taxon>Eukaryota</taxon>
        <taxon>Metazoa</taxon>
        <taxon>Ecdysozoa</taxon>
        <taxon>Arthropoda</taxon>
        <taxon>Hexapoda</taxon>
        <taxon>Insecta</taxon>
        <taxon>Pterygota</taxon>
        <taxon>Neoptera</taxon>
        <taxon>Endopterygota</taxon>
        <taxon>Lepidoptera</taxon>
        <taxon>Glossata</taxon>
        <taxon>Ditrysia</taxon>
        <taxon>Papilionoidea</taxon>
        <taxon>Papilionidae</taxon>
        <taxon>Papilioninae</taxon>
        <taxon>Iphiclides</taxon>
    </lineage>
</organism>
<proteinExistence type="predicted"/>
<gene>
    <name evidence="1" type="ORF">IPOD504_LOCUS13106</name>
</gene>
<evidence type="ECO:0000313" key="2">
    <source>
        <dbReference type="Proteomes" id="UP000837857"/>
    </source>
</evidence>
<protein>
    <submittedName>
        <fullName evidence="1">Uncharacterized protein</fullName>
    </submittedName>
</protein>
<reference evidence="1" key="1">
    <citation type="submission" date="2022-03" db="EMBL/GenBank/DDBJ databases">
        <authorList>
            <person name="Martin H S."/>
        </authorList>
    </citation>
    <scope>NUCLEOTIDE SEQUENCE</scope>
</reference>
<name>A0ABN8IVQ0_9NEOP</name>
<keyword evidence="2" id="KW-1185">Reference proteome</keyword>